<evidence type="ECO:0000313" key="6">
    <source>
        <dbReference type="EMBL" id="XBO44909.1"/>
    </source>
</evidence>
<reference evidence="6" key="1">
    <citation type="submission" date="2024-05" db="EMBL/GenBank/DDBJ databases">
        <authorList>
            <person name="Kim S."/>
            <person name="Heo J."/>
            <person name="Choi H."/>
            <person name="Choi Y."/>
            <person name="Kwon S.-W."/>
            <person name="Kim Y."/>
        </authorList>
    </citation>
    <scope>NUCLEOTIDE SEQUENCE</scope>
    <source>
        <strain evidence="6">KACC 23699</strain>
    </source>
</reference>
<dbReference type="EMBL" id="CP157483">
    <property type="protein sequence ID" value="XBO44909.1"/>
    <property type="molecule type" value="Genomic_DNA"/>
</dbReference>
<keyword evidence="2" id="KW-0418">Kinase</keyword>
<keyword evidence="3" id="KW-0805">Transcription regulation</keyword>
<dbReference type="SUPFAM" id="SSF52172">
    <property type="entry name" value="CheY-like"/>
    <property type="match status" value="1"/>
</dbReference>
<keyword evidence="4" id="KW-0804">Transcription</keyword>
<dbReference type="SMART" id="SM01012">
    <property type="entry name" value="ANTAR"/>
    <property type="match status" value="1"/>
</dbReference>
<evidence type="ECO:0000256" key="3">
    <source>
        <dbReference type="ARBA" id="ARBA00023015"/>
    </source>
</evidence>
<dbReference type="AlphaFoldDB" id="A0AAU7JXW7"/>
<dbReference type="PROSITE" id="PS50921">
    <property type="entry name" value="ANTAR"/>
    <property type="match status" value="1"/>
</dbReference>
<dbReference type="Pfam" id="PF03861">
    <property type="entry name" value="ANTAR"/>
    <property type="match status" value="1"/>
</dbReference>
<evidence type="ECO:0000256" key="4">
    <source>
        <dbReference type="ARBA" id="ARBA00023163"/>
    </source>
</evidence>
<keyword evidence="1" id="KW-0808">Transferase</keyword>
<proteinExistence type="predicted"/>
<evidence type="ECO:0000259" key="5">
    <source>
        <dbReference type="PROSITE" id="PS50921"/>
    </source>
</evidence>
<protein>
    <submittedName>
        <fullName evidence="6">GAF and ANTAR domain-containing protein</fullName>
    </submittedName>
</protein>
<dbReference type="InterPro" id="IPR005561">
    <property type="entry name" value="ANTAR"/>
</dbReference>
<sequence length="225" mass="24312">MVEMLSEWTGNCVRLLDIDAAGLLLADGRGVLHLMAASSERIRHLEAFQLQKVQGPCLDCFNSGEPVVVPDLRAEAHRWPAFVEAAEAAGFASVHALPMTLRDRVLGSVGLFGYSVGRLDPDDLALAQAMVHVAGVAIVNEKAASDRDLVNTQLQEALTSRILLEQAKGVLANEGGLAMNDAFTVLRRYARDHGRTLTSVAEQVVNRSMRGQDLLEYARSAAILP</sequence>
<dbReference type="InterPro" id="IPR012074">
    <property type="entry name" value="GAF_ANTAR"/>
</dbReference>
<dbReference type="InterPro" id="IPR036388">
    <property type="entry name" value="WH-like_DNA-bd_sf"/>
</dbReference>
<dbReference type="InterPro" id="IPR011006">
    <property type="entry name" value="CheY-like_superfamily"/>
</dbReference>
<dbReference type="Pfam" id="PF13185">
    <property type="entry name" value="GAF_2"/>
    <property type="match status" value="1"/>
</dbReference>
<dbReference type="Gene3D" id="3.30.450.40">
    <property type="match status" value="1"/>
</dbReference>
<gene>
    <name evidence="6" type="ORF">ABEG17_06105</name>
</gene>
<dbReference type="PIRSF" id="PIRSF036625">
    <property type="entry name" value="GAF_ANTAR"/>
    <property type="match status" value="1"/>
</dbReference>
<dbReference type="GO" id="GO:0016301">
    <property type="term" value="F:kinase activity"/>
    <property type="evidence" value="ECO:0007669"/>
    <property type="project" value="UniProtKB-KW"/>
</dbReference>
<organism evidence="6">
    <name type="scientific">Pedococcus sp. KACC 23699</name>
    <dbReference type="NCBI Taxonomy" id="3149228"/>
    <lineage>
        <taxon>Bacteria</taxon>
        <taxon>Bacillati</taxon>
        <taxon>Actinomycetota</taxon>
        <taxon>Actinomycetes</taxon>
        <taxon>Micrococcales</taxon>
        <taxon>Intrasporangiaceae</taxon>
        <taxon>Pedococcus</taxon>
    </lineage>
</organism>
<feature type="domain" description="ANTAR" evidence="5">
    <location>
        <begin position="144"/>
        <end position="205"/>
    </location>
</feature>
<dbReference type="InterPro" id="IPR029016">
    <property type="entry name" value="GAF-like_dom_sf"/>
</dbReference>
<dbReference type="SUPFAM" id="SSF55781">
    <property type="entry name" value="GAF domain-like"/>
    <property type="match status" value="1"/>
</dbReference>
<name>A0AAU7JXW7_9MICO</name>
<evidence type="ECO:0000256" key="2">
    <source>
        <dbReference type="ARBA" id="ARBA00022777"/>
    </source>
</evidence>
<accession>A0AAU7JXW7</accession>
<dbReference type="Gene3D" id="1.10.10.10">
    <property type="entry name" value="Winged helix-like DNA-binding domain superfamily/Winged helix DNA-binding domain"/>
    <property type="match status" value="1"/>
</dbReference>
<dbReference type="InterPro" id="IPR003018">
    <property type="entry name" value="GAF"/>
</dbReference>
<evidence type="ECO:0000256" key="1">
    <source>
        <dbReference type="ARBA" id="ARBA00022679"/>
    </source>
</evidence>
<dbReference type="GO" id="GO:0003723">
    <property type="term" value="F:RNA binding"/>
    <property type="evidence" value="ECO:0007669"/>
    <property type="project" value="InterPro"/>
</dbReference>
<dbReference type="RefSeq" id="WP_406832395.1">
    <property type="nucleotide sequence ID" value="NZ_CP157483.1"/>
</dbReference>